<proteinExistence type="predicted"/>
<dbReference type="EMBL" id="DF820455">
    <property type="protein sequence ID" value="GAK49232.1"/>
    <property type="molecule type" value="Genomic_DNA"/>
</dbReference>
<dbReference type="Proteomes" id="UP000030700">
    <property type="component" value="Unassembled WGS sequence"/>
</dbReference>
<reference evidence="1" key="1">
    <citation type="journal article" date="2015" name="PeerJ">
        <title>First genomic representation of candidate bacterial phylum KSB3 points to enhanced environmental sensing as a trigger of wastewater bulking.</title>
        <authorList>
            <person name="Sekiguchi Y."/>
            <person name="Ohashi A."/>
            <person name="Parks D.H."/>
            <person name="Yamauchi T."/>
            <person name="Tyson G.W."/>
            <person name="Hugenholtz P."/>
        </authorList>
    </citation>
    <scope>NUCLEOTIDE SEQUENCE [LARGE SCALE GENOMIC DNA]</scope>
</reference>
<keyword evidence="2" id="KW-1185">Reference proteome</keyword>
<evidence type="ECO:0000313" key="2">
    <source>
        <dbReference type="Proteomes" id="UP000030700"/>
    </source>
</evidence>
<dbReference type="AlphaFoldDB" id="A0A0S6VQA4"/>
<protein>
    <submittedName>
        <fullName evidence="1">Uncharacterized protein</fullName>
    </submittedName>
</protein>
<dbReference type="HOGENOM" id="CLU_3285437_0_0_0"/>
<sequence length="40" mass="4486">MSADICHSLSEPLSFDLYDKITFPGIDDTHGRFGEVNILM</sequence>
<evidence type="ECO:0000313" key="1">
    <source>
        <dbReference type="EMBL" id="GAK49232.1"/>
    </source>
</evidence>
<accession>A0A0S6VQA4</accession>
<organism evidence="1">
    <name type="scientific">Candidatus Moduliflexus flocculans</name>
    <dbReference type="NCBI Taxonomy" id="1499966"/>
    <lineage>
        <taxon>Bacteria</taxon>
        <taxon>Candidatus Moduliflexota</taxon>
        <taxon>Candidatus Moduliflexia</taxon>
        <taxon>Candidatus Moduliflexales</taxon>
        <taxon>Candidatus Moduliflexaceae</taxon>
    </lineage>
</organism>
<dbReference type="STRING" id="1499966.U14_00451"/>
<name>A0A0S6VQA4_9BACT</name>
<gene>
    <name evidence="1" type="ORF">U14_00451</name>
</gene>